<dbReference type="PANTHER" id="PTHR32251:SF17">
    <property type="entry name" value="STEROID 5-ALPHA REDUCTASE C-TERMINAL DOMAIN-CONTAINING PROTEIN"/>
    <property type="match status" value="1"/>
</dbReference>
<organism evidence="2 3">
    <name type="scientific">Mizuhopecten yessoensis</name>
    <name type="common">Japanese scallop</name>
    <name type="synonym">Patinopecten yessoensis</name>
    <dbReference type="NCBI Taxonomy" id="6573"/>
    <lineage>
        <taxon>Eukaryota</taxon>
        <taxon>Metazoa</taxon>
        <taxon>Spiralia</taxon>
        <taxon>Lophotrochozoa</taxon>
        <taxon>Mollusca</taxon>
        <taxon>Bivalvia</taxon>
        <taxon>Autobranchia</taxon>
        <taxon>Pteriomorphia</taxon>
        <taxon>Pectinida</taxon>
        <taxon>Pectinoidea</taxon>
        <taxon>Pectinidae</taxon>
        <taxon>Mizuhopecten</taxon>
    </lineage>
</organism>
<dbReference type="InterPro" id="IPR010721">
    <property type="entry name" value="UstE-like"/>
</dbReference>
<sequence>MKNSINRKFTYYTTHDCVHTCGVHFDRLYRLVLTVTHVMLGDMGSSLGKAAAIDFGIQWGCWAVAAALQTEKFYDLAAFLVEAPIGSGTILYLALLSLKWNKTNYRRQRIVSWLAATWGFRLGLFLFSRILKEGQDRRFNKVRTKPSTFFVYWTIQGVWVFATLLPTLILNSKKEDKPLTRRDYVGYGLWATGFLLETIADYQKSTFRSNPDNHKTFINQGLWRMVQYPNYLGEIMMWSGLYLSSSTVLKGWEHVGVLSPIFVAYLLTNVSGIPMQQRSAMKRYGSDPAYLEYLKSTPKLLPFIW</sequence>
<dbReference type="GO" id="GO:0016020">
    <property type="term" value="C:membrane"/>
    <property type="evidence" value="ECO:0007669"/>
    <property type="project" value="TreeGrafter"/>
</dbReference>
<keyword evidence="1" id="KW-0812">Transmembrane</keyword>
<comment type="caution">
    <text evidence="2">The sequence shown here is derived from an EMBL/GenBank/DDBJ whole genome shotgun (WGS) entry which is preliminary data.</text>
</comment>
<proteinExistence type="predicted"/>
<keyword evidence="3" id="KW-1185">Reference proteome</keyword>
<dbReference type="AlphaFoldDB" id="A0A210QZW5"/>
<feature type="transmembrane region" description="Helical" evidence="1">
    <location>
        <begin position="150"/>
        <end position="171"/>
    </location>
</feature>
<accession>A0A210QZW5</accession>
<dbReference type="PANTHER" id="PTHR32251">
    <property type="entry name" value="3-OXO-5-ALPHA-STEROID 4-DEHYDROGENASE"/>
    <property type="match status" value="1"/>
</dbReference>
<name>A0A210QZW5_MIZYE</name>
<keyword evidence="1" id="KW-0472">Membrane</keyword>
<dbReference type="OrthoDB" id="67965at2759"/>
<dbReference type="Proteomes" id="UP000242188">
    <property type="component" value="Unassembled WGS sequence"/>
</dbReference>
<evidence type="ECO:0000313" key="2">
    <source>
        <dbReference type="EMBL" id="OWF54290.1"/>
    </source>
</evidence>
<evidence type="ECO:0000256" key="1">
    <source>
        <dbReference type="SAM" id="Phobius"/>
    </source>
</evidence>
<dbReference type="PROSITE" id="PS50244">
    <property type="entry name" value="S5A_REDUCTASE"/>
    <property type="match status" value="1"/>
</dbReference>
<dbReference type="EMBL" id="NEDP02001107">
    <property type="protein sequence ID" value="OWF54290.1"/>
    <property type="molecule type" value="Genomic_DNA"/>
</dbReference>
<gene>
    <name evidence="2" type="ORF">KP79_PYT19754</name>
</gene>
<evidence type="ECO:0000313" key="3">
    <source>
        <dbReference type="Proteomes" id="UP000242188"/>
    </source>
</evidence>
<protein>
    <submittedName>
        <fullName evidence="2">Uncharacterized protein</fullName>
    </submittedName>
</protein>
<feature type="transmembrane region" description="Helical" evidence="1">
    <location>
        <begin position="110"/>
        <end position="130"/>
    </location>
</feature>
<feature type="transmembrane region" description="Helical" evidence="1">
    <location>
        <begin position="76"/>
        <end position="98"/>
    </location>
</feature>
<dbReference type="Pfam" id="PF06966">
    <property type="entry name" value="DUF1295"/>
    <property type="match status" value="1"/>
</dbReference>
<keyword evidence="1" id="KW-1133">Transmembrane helix</keyword>
<reference evidence="2 3" key="1">
    <citation type="journal article" date="2017" name="Nat. Ecol. Evol.">
        <title>Scallop genome provides insights into evolution of bilaterian karyotype and development.</title>
        <authorList>
            <person name="Wang S."/>
            <person name="Zhang J."/>
            <person name="Jiao W."/>
            <person name="Li J."/>
            <person name="Xun X."/>
            <person name="Sun Y."/>
            <person name="Guo X."/>
            <person name="Huan P."/>
            <person name="Dong B."/>
            <person name="Zhang L."/>
            <person name="Hu X."/>
            <person name="Sun X."/>
            <person name="Wang J."/>
            <person name="Zhao C."/>
            <person name="Wang Y."/>
            <person name="Wang D."/>
            <person name="Huang X."/>
            <person name="Wang R."/>
            <person name="Lv J."/>
            <person name="Li Y."/>
            <person name="Zhang Z."/>
            <person name="Liu B."/>
            <person name="Lu W."/>
            <person name="Hui Y."/>
            <person name="Liang J."/>
            <person name="Zhou Z."/>
            <person name="Hou R."/>
            <person name="Li X."/>
            <person name="Liu Y."/>
            <person name="Li H."/>
            <person name="Ning X."/>
            <person name="Lin Y."/>
            <person name="Zhao L."/>
            <person name="Xing Q."/>
            <person name="Dou J."/>
            <person name="Li Y."/>
            <person name="Mao J."/>
            <person name="Guo H."/>
            <person name="Dou H."/>
            <person name="Li T."/>
            <person name="Mu C."/>
            <person name="Jiang W."/>
            <person name="Fu Q."/>
            <person name="Fu X."/>
            <person name="Miao Y."/>
            <person name="Liu J."/>
            <person name="Yu Q."/>
            <person name="Li R."/>
            <person name="Liao H."/>
            <person name="Li X."/>
            <person name="Kong Y."/>
            <person name="Jiang Z."/>
            <person name="Chourrout D."/>
            <person name="Li R."/>
            <person name="Bao Z."/>
        </authorList>
    </citation>
    <scope>NUCLEOTIDE SEQUENCE [LARGE SCALE GENOMIC DNA]</scope>
    <source>
        <strain evidence="2 3">PY_sf001</strain>
    </source>
</reference>
<feature type="transmembrane region" description="Helical" evidence="1">
    <location>
        <begin position="255"/>
        <end position="273"/>
    </location>
</feature>
<dbReference type="Gene3D" id="1.20.120.1630">
    <property type="match status" value="1"/>
</dbReference>